<keyword evidence="3" id="KW-1185">Reference proteome</keyword>
<dbReference type="GeneID" id="56033276"/>
<dbReference type="InterPro" id="IPR037401">
    <property type="entry name" value="SnoaL-like"/>
</dbReference>
<dbReference type="OrthoDB" id="145984at2157"/>
<dbReference type="EMBL" id="CP058601">
    <property type="protein sequence ID" value="QLG48841.1"/>
    <property type="molecule type" value="Genomic_DNA"/>
</dbReference>
<dbReference type="Proteomes" id="UP000509241">
    <property type="component" value="Chromosome"/>
</dbReference>
<dbReference type="InterPro" id="IPR032710">
    <property type="entry name" value="NTF2-like_dom_sf"/>
</dbReference>
<dbReference type="SUPFAM" id="SSF54427">
    <property type="entry name" value="NTF2-like"/>
    <property type="match status" value="1"/>
</dbReference>
<dbReference type="Pfam" id="PF12680">
    <property type="entry name" value="SnoaL_2"/>
    <property type="match status" value="1"/>
</dbReference>
<dbReference type="Gene3D" id="3.10.450.50">
    <property type="match status" value="1"/>
</dbReference>
<dbReference type="KEGG" id="haly:HYG82_08255"/>
<evidence type="ECO:0000313" key="2">
    <source>
        <dbReference type="EMBL" id="QLG48841.1"/>
    </source>
</evidence>
<dbReference type="AlphaFoldDB" id="A0A7D5KCQ5"/>
<dbReference type="RefSeq" id="WP_179260577.1">
    <property type="nucleotide sequence ID" value="NZ_CP058601.1"/>
</dbReference>
<evidence type="ECO:0000259" key="1">
    <source>
        <dbReference type="Pfam" id="PF12680"/>
    </source>
</evidence>
<reference evidence="2 3" key="1">
    <citation type="submission" date="2020-07" db="EMBL/GenBank/DDBJ databases">
        <authorList>
            <person name="Cui H."/>
        </authorList>
    </citation>
    <scope>NUCLEOTIDE SEQUENCE [LARGE SCALE GENOMIC DNA]</scope>
    <source>
        <strain evidence="2 3">YPL8</strain>
    </source>
</reference>
<sequence length="119" mass="13736">MDPEENATDDPTLGGATLVRRYYDALDEHNYDALENALTADFVQHRPDRSFDSREEFIEFMRKKRPEADTNHELESIVASDAQVAVRGRVTEDEVTIFEFADFFEITAGRLARLETYSR</sequence>
<protein>
    <submittedName>
        <fullName evidence="2">Nuclear transport factor 2 family protein</fullName>
    </submittedName>
</protein>
<organism evidence="2 3">
    <name type="scientific">Natrinema halophilum</name>
    <dbReference type="NCBI Taxonomy" id="1699371"/>
    <lineage>
        <taxon>Archaea</taxon>
        <taxon>Methanobacteriati</taxon>
        <taxon>Methanobacteriota</taxon>
        <taxon>Stenosarchaea group</taxon>
        <taxon>Halobacteria</taxon>
        <taxon>Halobacteriales</taxon>
        <taxon>Natrialbaceae</taxon>
        <taxon>Natrinema</taxon>
    </lineage>
</organism>
<accession>A0A7D5KCQ5</accession>
<feature type="domain" description="SnoaL-like" evidence="1">
    <location>
        <begin position="19"/>
        <end position="113"/>
    </location>
</feature>
<evidence type="ECO:0000313" key="3">
    <source>
        <dbReference type="Proteomes" id="UP000509241"/>
    </source>
</evidence>
<name>A0A7D5KCQ5_9EURY</name>
<gene>
    <name evidence="2" type="ORF">HYG82_08255</name>
</gene>
<proteinExistence type="predicted"/>